<feature type="non-terminal residue" evidence="2">
    <location>
        <position position="62"/>
    </location>
</feature>
<evidence type="ECO:0000313" key="2">
    <source>
        <dbReference type="EMBL" id="MFC6765325.1"/>
    </source>
</evidence>
<gene>
    <name evidence="2" type="ORF">ACFQE6_10080</name>
</gene>
<feature type="compositionally biased region" description="Basic and acidic residues" evidence="1">
    <location>
        <begin position="51"/>
        <end position="62"/>
    </location>
</feature>
<organism evidence="2 3">
    <name type="scientific">Natrinema soli</name>
    <dbReference type="NCBI Taxonomy" id="1930624"/>
    <lineage>
        <taxon>Archaea</taxon>
        <taxon>Methanobacteriati</taxon>
        <taxon>Methanobacteriota</taxon>
        <taxon>Stenosarchaea group</taxon>
        <taxon>Halobacteria</taxon>
        <taxon>Halobacteriales</taxon>
        <taxon>Natrialbaceae</taxon>
        <taxon>Natrinema</taxon>
    </lineage>
</organism>
<dbReference type="Proteomes" id="UP001596383">
    <property type="component" value="Unassembled WGS sequence"/>
</dbReference>
<keyword evidence="3" id="KW-1185">Reference proteome</keyword>
<dbReference type="AlphaFoldDB" id="A0ABD5SQF9"/>
<reference evidence="2 3" key="1">
    <citation type="journal article" date="2019" name="Int. J. Syst. Evol. Microbiol.">
        <title>The Global Catalogue of Microorganisms (GCM) 10K type strain sequencing project: providing services to taxonomists for standard genome sequencing and annotation.</title>
        <authorList>
            <consortium name="The Broad Institute Genomics Platform"/>
            <consortium name="The Broad Institute Genome Sequencing Center for Infectious Disease"/>
            <person name="Wu L."/>
            <person name="Ma J."/>
        </authorList>
    </citation>
    <scope>NUCLEOTIDE SEQUENCE [LARGE SCALE GENOMIC DNA]</scope>
    <source>
        <strain evidence="2 3">LMG 29247</strain>
    </source>
</reference>
<protein>
    <recommendedName>
        <fullName evidence="4">Response regulator receiver protein</fullName>
    </recommendedName>
</protein>
<feature type="region of interest" description="Disordered" evidence="1">
    <location>
        <begin position="29"/>
        <end position="62"/>
    </location>
</feature>
<evidence type="ECO:0000256" key="1">
    <source>
        <dbReference type="SAM" id="MobiDB-lite"/>
    </source>
</evidence>
<accession>A0ABD5SQF9</accession>
<dbReference type="EMBL" id="JBHSWV010000140">
    <property type="protein sequence ID" value="MFC6765325.1"/>
    <property type="molecule type" value="Genomic_DNA"/>
</dbReference>
<proteinExistence type="predicted"/>
<evidence type="ECO:0000313" key="3">
    <source>
        <dbReference type="Proteomes" id="UP001596383"/>
    </source>
</evidence>
<comment type="caution">
    <text evidence="2">The sequence shown here is derived from an EMBL/GenBank/DDBJ whole genome shotgun (WGS) entry which is preliminary data.</text>
</comment>
<name>A0ABD5SQF9_9EURY</name>
<evidence type="ECO:0008006" key="4">
    <source>
        <dbReference type="Google" id="ProtNLM"/>
    </source>
</evidence>
<sequence>MNAAHRSRPIIIVTDARAQESRLRARLERATEHDVRTAPASADLESVLESAMERRDAEPASI</sequence>